<dbReference type="EMBL" id="JAPVEB010000003">
    <property type="protein sequence ID" value="KAJ5271237.1"/>
    <property type="molecule type" value="Genomic_DNA"/>
</dbReference>
<comment type="caution">
    <text evidence="1">The sequence shown here is derived from an EMBL/GenBank/DDBJ whole genome shotgun (WGS) entry which is preliminary data.</text>
</comment>
<dbReference type="Proteomes" id="UP001220256">
    <property type="component" value="Unassembled WGS sequence"/>
</dbReference>
<gene>
    <name evidence="1" type="ORF">N7505_006995</name>
</gene>
<evidence type="ECO:0000313" key="2">
    <source>
        <dbReference type="Proteomes" id="UP001220256"/>
    </source>
</evidence>
<accession>A0ABQ8WMG4</accession>
<keyword evidence="2" id="KW-1185">Reference proteome</keyword>
<reference evidence="1 2" key="1">
    <citation type="journal article" date="2023" name="IMA Fungus">
        <title>Comparative genomic study of the Penicillium genus elucidates a diverse pangenome and 15 lateral gene transfer events.</title>
        <authorList>
            <person name="Petersen C."/>
            <person name="Sorensen T."/>
            <person name="Nielsen M.R."/>
            <person name="Sondergaard T.E."/>
            <person name="Sorensen J.L."/>
            <person name="Fitzpatrick D.A."/>
            <person name="Frisvad J.C."/>
            <person name="Nielsen K.L."/>
        </authorList>
    </citation>
    <scope>NUCLEOTIDE SEQUENCE [LARGE SCALE GENOMIC DNA]</scope>
    <source>
        <strain evidence="1 2">IBT 3361</strain>
    </source>
</reference>
<name>A0ABQ8WMG4_PENCH</name>
<proteinExistence type="predicted"/>
<organism evidence="1 2">
    <name type="scientific">Penicillium chrysogenum</name>
    <name type="common">Penicillium notatum</name>
    <dbReference type="NCBI Taxonomy" id="5076"/>
    <lineage>
        <taxon>Eukaryota</taxon>
        <taxon>Fungi</taxon>
        <taxon>Dikarya</taxon>
        <taxon>Ascomycota</taxon>
        <taxon>Pezizomycotina</taxon>
        <taxon>Eurotiomycetes</taxon>
        <taxon>Eurotiomycetidae</taxon>
        <taxon>Eurotiales</taxon>
        <taxon>Aspergillaceae</taxon>
        <taxon>Penicillium</taxon>
        <taxon>Penicillium chrysogenum species complex</taxon>
    </lineage>
</organism>
<evidence type="ECO:0000313" key="1">
    <source>
        <dbReference type="EMBL" id="KAJ5271237.1"/>
    </source>
</evidence>
<sequence length="132" mass="14678">MDLYRERVVRSEGILTGWARAKCPHYSLTTEWIRERREGSSFLDLLLACLAWVDMFWSNTAGGYGASLDSFDDDETTAFMLPEDSVAAVSEAVRHLIASFDNFVKSHSRAHGLTGAHVSRCSSFENDGANLV</sequence>
<protein>
    <submittedName>
        <fullName evidence="1">Uncharacterized protein</fullName>
    </submittedName>
</protein>